<protein>
    <submittedName>
        <fullName evidence="1">Uncharacterized protein</fullName>
    </submittedName>
</protein>
<organism evidence="1 2">
    <name type="scientific">Corynebacterium rouxii</name>
    <dbReference type="NCBI Taxonomy" id="2719119"/>
    <lineage>
        <taxon>Bacteria</taxon>
        <taxon>Bacillati</taxon>
        <taxon>Actinomycetota</taxon>
        <taxon>Actinomycetes</taxon>
        <taxon>Mycobacteriales</taxon>
        <taxon>Corynebacteriaceae</taxon>
        <taxon>Corynebacterium</taxon>
    </lineage>
</organism>
<sequence length="40" mass="4709">MGVYFYLYLIVDLVHVIQKRRKLVSKAVRRHPTLSRVGVP</sequence>
<evidence type="ECO:0000313" key="2">
    <source>
        <dbReference type="Proteomes" id="UP000423525"/>
    </source>
</evidence>
<accession>A0A6I8MIH9</accession>
<reference evidence="1 2" key="1">
    <citation type="submission" date="2019-11" db="EMBL/GenBank/DDBJ databases">
        <authorList>
            <person name="Brisse S."/>
        </authorList>
    </citation>
    <scope>NUCLEOTIDE SEQUENCE [LARGE SCALE GENOMIC DNA]</scope>
    <source>
        <strain evidence="1">FRC0190</strain>
    </source>
</reference>
<evidence type="ECO:0000313" key="1">
    <source>
        <dbReference type="EMBL" id="VZH86401.1"/>
    </source>
</evidence>
<dbReference type="AlphaFoldDB" id="A0A6I8MIH9"/>
<dbReference type="EMBL" id="LR738855">
    <property type="protein sequence ID" value="VZH86401.1"/>
    <property type="molecule type" value="Genomic_DNA"/>
</dbReference>
<dbReference type="Proteomes" id="UP000423525">
    <property type="component" value="Chromosome"/>
</dbReference>
<proteinExistence type="predicted"/>
<dbReference type="KEGG" id="crf:FRC0190_02311"/>
<gene>
    <name evidence="1" type="ORF">FRC0190_02311</name>
</gene>
<name>A0A6I8MIH9_9CORY</name>